<evidence type="ECO:0000313" key="2">
    <source>
        <dbReference type="Proteomes" id="UP000240461"/>
    </source>
</evidence>
<sequence>MNLFEDPEKEYHGIDYYDLYSEDKDSGIMYMCILWDNKPFDFVAIIVAESVDKINKKISELDKCVVRCLKKKLDKRINKLIVDDNSYETYLTDKYHGFYLEKNKSIKDTEFRKNQMESIIDYIQLNYNHDKYDNPEYFENIVYYLEPVNK</sequence>
<reference evidence="1 2" key="1">
    <citation type="submission" date="2014-10" db="EMBL/GenBank/DDBJ databases">
        <title>Pan-genome analysis of Brazilian lineage A amoebal mimiviruses.</title>
        <authorList>
            <person name="Assis F.L."/>
            <person name="Abrahao J.S."/>
            <person name="Kroon E.G."/>
            <person name="Dornas F.P."/>
            <person name="Andrade K.R."/>
            <person name="Borato P.V.M."/>
            <person name="Pilotto M.R."/>
            <person name="Benamar S."/>
            <person name="LaScola B."/>
            <person name="Colson P."/>
        </authorList>
    </citation>
    <scope>NUCLEOTIDE SEQUENCE [LARGE SCALE GENOMIC DNA]</scope>
    <source>
        <strain evidence="1 2">Kroon</strain>
    </source>
</reference>
<proteinExistence type="predicted"/>
<accession>A0A0G2Y3V4</accession>
<evidence type="ECO:0000313" key="1">
    <source>
        <dbReference type="EMBL" id="AKI80490.1"/>
    </source>
</evidence>
<dbReference type="Proteomes" id="UP000240461">
    <property type="component" value="Segment"/>
</dbReference>
<dbReference type="EMBL" id="KM982402">
    <property type="protein sequence ID" value="AKI80490.1"/>
    <property type="molecule type" value="Genomic_DNA"/>
</dbReference>
<organism evidence="1 2">
    <name type="scientific">Acanthamoeba polyphaga mimivirus Kroon</name>
    <dbReference type="NCBI Taxonomy" id="3069720"/>
    <lineage>
        <taxon>Viruses</taxon>
        <taxon>Varidnaviria</taxon>
        <taxon>Bamfordvirae</taxon>
        <taxon>Nucleocytoviricota</taxon>
        <taxon>Megaviricetes</taxon>
        <taxon>Imitervirales</taxon>
        <taxon>Mimiviridae</taxon>
        <taxon>Megamimivirinae</taxon>
        <taxon>Mimivirus</taxon>
        <taxon>Mimivirus lagoaense</taxon>
    </lineage>
</organism>
<protein>
    <submittedName>
        <fullName evidence="1">Uncharacterized protein</fullName>
    </submittedName>
</protein>
<name>A0A0G2Y3V4_9VIRU</name>
<keyword evidence="2" id="KW-1185">Reference proteome</keyword>
<dbReference type="KEGG" id="vg:80514288"/>